<feature type="domain" description="TM2" evidence="6">
    <location>
        <begin position="14"/>
        <end position="57"/>
    </location>
</feature>
<keyword evidence="8" id="KW-1185">Reference proteome</keyword>
<dbReference type="EMBL" id="CP065938">
    <property type="protein sequence ID" value="UWX06550.1"/>
    <property type="molecule type" value="Genomic_DNA"/>
</dbReference>
<evidence type="ECO:0000256" key="4">
    <source>
        <dbReference type="ARBA" id="ARBA00023136"/>
    </source>
</evidence>
<feature type="transmembrane region" description="Helical" evidence="5">
    <location>
        <begin position="18"/>
        <end position="37"/>
    </location>
</feature>
<name>A0ABY5Y3B1_9BACT</name>
<protein>
    <submittedName>
        <fullName evidence="7">TM2 domain-containing protein</fullName>
    </submittedName>
</protein>
<feature type="transmembrane region" description="Helical" evidence="5">
    <location>
        <begin position="57"/>
        <end position="82"/>
    </location>
</feature>
<evidence type="ECO:0000313" key="7">
    <source>
        <dbReference type="EMBL" id="UWX06550.1"/>
    </source>
</evidence>
<evidence type="ECO:0000259" key="6">
    <source>
        <dbReference type="Pfam" id="PF05154"/>
    </source>
</evidence>
<keyword evidence="2 5" id="KW-0812">Transmembrane</keyword>
<evidence type="ECO:0000256" key="5">
    <source>
        <dbReference type="SAM" id="Phobius"/>
    </source>
</evidence>
<evidence type="ECO:0000256" key="1">
    <source>
        <dbReference type="ARBA" id="ARBA00004141"/>
    </source>
</evidence>
<dbReference type="Proteomes" id="UP001058120">
    <property type="component" value="Chromosome"/>
</dbReference>
<proteinExistence type="predicted"/>
<dbReference type="Pfam" id="PF05154">
    <property type="entry name" value="TM2"/>
    <property type="match status" value="1"/>
</dbReference>
<gene>
    <name evidence="7" type="ORF">JBF11_04385</name>
</gene>
<evidence type="ECO:0000313" key="8">
    <source>
        <dbReference type="Proteomes" id="UP001058120"/>
    </source>
</evidence>
<keyword evidence="4 5" id="KW-0472">Membrane</keyword>
<dbReference type="InterPro" id="IPR007829">
    <property type="entry name" value="TM2"/>
</dbReference>
<sequence>MTQTFGELNVVVSQKERLVAFLLCFFLGVFGAHRFYAGRTLSAVSILVLNVIGWFTSFLGVGLVLIGIASFWVFIDFIIIIIGKFKDKNGYLILNWTNPAKQNG</sequence>
<evidence type="ECO:0000256" key="2">
    <source>
        <dbReference type="ARBA" id="ARBA00022692"/>
    </source>
</evidence>
<comment type="subcellular location">
    <subcellularLocation>
        <location evidence="1">Membrane</location>
        <topology evidence="1">Multi-pass membrane protein</topology>
    </subcellularLocation>
</comment>
<keyword evidence="3 5" id="KW-1133">Transmembrane helix</keyword>
<reference evidence="7" key="1">
    <citation type="submission" date="2020-12" db="EMBL/GenBank/DDBJ databases">
        <title>Taurinivorans muris gen. nov., sp. nov., fundamental and realized metabolic niche of a ubiquitous sulfidogenic bacterium in the murine intestine.</title>
        <authorList>
            <person name="Ye H."/>
            <person name="Hanson B.T."/>
            <person name="Loy A."/>
        </authorList>
    </citation>
    <scope>NUCLEOTIDE SEQUENCE</scope>
    <source>
        <strain evidence="7">LT0009</strain>
    </source>
</reference>
<accession>A0ABY5Y3B1</accession>
<dbReference type="RefSeq" id="WP_334316162.1">
    <property type="nucleotide sequence ID" value="NZ_CP065938.1"/>
</dbReference>
<organism evidence="7 8">
    <name type="scientific">Taurinivorans muris</name>
    <dbReference type="NCBI Taxonomy" id="2787751"/>
    <lineage>
        <taxon>Bacteria</taxon>
        <taxon>Pseudomonadati</taxon>
        <taxon>Thermodesulfobacteriota</taxon>
        <taxon>Desulfovibrionia</taxon>
        <taxon>Desulfovibrionales</taxon>
        <taxon>Desulfovibrionaceae</taxon>
        <taxon>Taurinivorans</taxon>
    </lineage>
</organism>
<evidence type="ECO:0000256" key="3">
    <source>
        <dbReference type="ARBA" id="ARBA00022989"/>
    </source>
</evidence>